<protein>
    <recommendedName>
        <fullName evidence="1">TubC N-terminal docking domain-containing protein</fullName>
    </recommendedName>
</protein>
<accession>A0A1H2ER12</accession>
<reference evidence="3" key="1">
    <citation type="submission" date="2016-10" db="EMBL/GenBank/DDBJ databases">
        <authorList>
            <person name="Varghese N."/>
            <person name="Submissions S."/>
        </authorList>
    </citation>
    <scope>NUCLEOTIDE SEQUENCE [LARGE SCALE GENOMIC DNA]</scope>
    <source>
        <strain evidence="3">Nm10</strain>
    </source>
</reference>
<dbReference type="Proteomes" id="UP000182882">
    <property type="component" value="Unassembled WGS sequence"/>
</dbReference>
<name>A0A1H2ER12_9PROT</name>
<evidence type="ECO:0000313" key="2">
    <source>
        <dbReference type="EMBL" id="SDT97567.1"/>
    </source>
</evidence>
<dbReference type="Pfam" id="PF18563">
    <property type="entry name" value="TubC_N"/>
    <property type="match status" value="1"/>
</dbReference>
<dbReference type="AlphaFoldDB" id="A0A1H2ER12"/>
<dbReference type="RefSeq" id="WP_235590291.1">
    <property type="nucleotide sequence ID" value="NZ_CP013341.1"/>
</dbReference>
<dbReference type="EMBL" id="FNLN01000014">
    <property type="protein sequence ID" value="SDT97567.1"/>
    <property type="molecule type" value="Genomic_DNA"/>
</dbReference>
<feature type="domain" description="TubC N-terminal docking" evidence="1">
    <location>
        <begin position="5"/>
        <end position="49"/>
    </location>
</feature>
<dbReference type="InterPro" id="IPR041464">
    <property type="entry name" value="TubC_N"/>
</dbReference>
<gene>
    <name evidence="2" type="ORF">SAMN05216406_11492</name>
</gene>
<keyword evidence="3" id="KW-1185">Reference proteome</keyword>
<dbReference type="InterPro" id="IPR044894">
    <property type="entry name" value="TubC_N_sf"/>
</dbReference>
<sequence>MSAIEIIKELREQNFFVKADGDYLELSPPEKVTHELINRLRKHKPAIIAELMREE</sequence>
<organism evidence="2 3">
    <name type="scientific">Nitrosomonas ureae</name>
    <dbReference type="NCBI Taxonomy" id="44577"/>
    <lineage>
        <taxon>Bacteria</taxon>
        <taxon>Pseudomonadati</taxon>
        <taxon>Pseudomonadota</taxon>
        <taxon>Betaproteobacteria</taxon>
        <taxon>Nitrosomonadales</taxon>
        <taxon>Nitrosomonadaceae</taxon>
        <taxon>Nitrosomonas</taxon>
    </lineage>
</organism>
<proteinExistence type="predicted"/>
<evidence type="ECO:0000259" key="1">
    <source>
        <dbReference type="Pfam" id="PF18563"/>
    </source>
</evidence>
<dbReference type="Gene3D" id="1.10.10.1830">
    <property type="entry name" value="Non-ribosomal peptide synthase, adenylation domain"/>
    <property type="match status" value="1"/>
</dbReference>
<evidence type="ECO:0000313" key="3">
    <source>
        <dbReference type="Proteomes" id="UP000182882"/>
    </source>
</evidence>